<dbReference type="PROSITE" id="PS00715">
    <property type="entry name" value="SIGMA70_1"/>
    <property type="match status" value="1"/>
</dbReference>
<dbReference type="CDD" id="cd06171">
    <property type="entry name" value="Sigma70_r4"/>
    <property type="match status" value="1"/>
</dbReference>
<dbReference type="InterPro" id="IPR050813">
    <property type="entry name" value="Sigma-70_Factor"/>
</dbReference>
<dbReference type="SUPFAM" id="SSF88659">
    <property type="entry name" value="Sigma3 and sigma4 domains of RNA polymerase sigma factors"/>
    <property type="match status" value="1"/>
</dbReference>
<reference evidence="11 12" key="1">
    <citation type="submission" date="2015-09" db="EMBL/GenBank/DDBJ databases">
        <title>Genome announcement of multiple Pseudomonas syringae strains.</title>
        <authorList>
            <person name="Thakur S."/>
            <person name="Wang P.W."/>
            <person name="Gong Y."/>
            <person name="Weir B.S."/>
            <person name="Guttman D.S."/>
        </authorList>
    </citation>
    <scope>NUCLEOTIDE SEQUENCE [LARGE SCALE GENOMIC DNA]</scope>
    <source>
        <strain evidence="11 12">ICMP17524</strain>
    </source>
</reference>
<comment type="subcellular location">
    <subcellularLocation>
        <location evidence="7">Cytoplasm</location>
    </subcellularLocation>
</comment>
<feature type="domain" description="RNA polymerase sigma-70" evidence="9">
    <location>
        <begin position="78"/>
        <end position="91"/>
    </location>
</feature>
<dbReference type="GO" id="GO:0009408">
    <property type="term" value="P:response to heat"/>
    <property type="evidence" value="ECO:0007669"/>
    <property type="project" value="UniProtKB-UniRule"/>
</dbReference>
<dbReference type="InterPro" id="IPR014284">
    <property type="entry name" value="RNA_pol_sigma-70_dom"/>
</dbReference>
<evidence type="ECO:0000256" key="5">
    <source>
        <dbReference type="ARBA" id="ARBA00023125"/>
    </source>
</evidence>
<dbReference type="RefSeq" id="WP_002555629.1">
    <property type="nucleotide sequence ID" value="NZ_LIIG01000305.1"/>
</dbReference>
<dbReference type="PRINTS" id="PR00046">
    <property type="entry name" value="SIGMA70FCT"/>
</dbReference>
<dbReference type="PANTHER" id="PTHR30376:SF3">
    <property type="entry name" value="RNA POLYMERASE SIGMA FACTOR RPOH"/>
    <property type="match status" value="1"/>
</dbReference>
<evidence type="ECO:0000259" key="9">
    <source>
        <dbReference type="PROSITE" id="PS00715"/>
    </source>
</evidence>
<dbReference type="NCBIfam" id="NF005143">
    <property type="entry name" value="PRK06596.1"/>
    <property type="match status" value="1"/>
</dbReference>
<name>A0A0N8R5R8_PSESX</name>
<proteinExistence type="inferred from homology"/>
<keyword evidence="5 7" id="KW-0238">DNA-binding</keyword>
<dbReference type="AlphaFoldDB" id="A0A0N8R5R8"/>
<dbReference type="EMBL" id="LJQA01000330">
    <property type="protein sequence ID" value="KPW95950.1"/>
    <property type="molecule type" value="Genomic_DNA"/>
</dbReference>
<dbReference type="InterPro" id="IPR013325">
    <property type="entry name" value="RNA_pol_sigma_r2"/>
</dbReference>
<organism evidence="11 12">
    <name type="scientific">Pseudomonas syringae pv. cerasicola</name>
    <dbReference type="NCBI Taxonomy" id="264451"/>
    <lineage>
        <taxon>Bacteria</taxon>
        <taxon>Pseudomonadati</taxon>
        <taxon>Pseudomonadota</taxon>
        <taxon>Gammaproteobacteria</taxon>
        <taxon>Pseudomonadales</taxon>
        <taxon>Pseudomonadaceae</taxon>
        <taxon>Pseudomonas</taxon>
        <taxon>Pseudomonas syringae</taxon>
    </lineage>
</organism>
<evidence type="ECO:0000313" key="11">
    <source>
        <dbReference type="EMBL" id="KPW95950.1"/>
    </source>
</evidence>
<comment type="caution">
    <text evidence="7">Lacks conserved residue(s) required for the propagation of feature annotation.</text>
</comment>
<evidence type="ECO:0000256" key="1">
    <source>
        <dbReference type="ARBA" id="ARBA00022490"/>
    </source>
</evidence>
<dbReference type="Pfam" id="PF00140">
    <property type="entry name" value="Sigma70_r1_2"/>
    <property type="match status" value="1"/>
</dbReference>
<dbReference type="GeneID" id="61872308"/>
<dbReference type="InterPro" id="IPR012759">
    <property type="entry name" value="RNA_pol_sigma_RpoH_proteobac"/>
</dbReference>
<protein>
    <recommendedName>
        <fullName evidence="7 8">RNA polymerase sigma factor RpoH</fullName>
    </recommendedName>
    <alternativeName>
        <fullName evidence="7">RNA polymerase sigma-32 factor</fullName>
    </alternativeName>
</protein>
<accession>A0A0N8R5R8</accession>
<dbReference type="GO" id="GO:0016987">
    <property type="term" value="F:sigma factor activity"/>
    <property type="evidence" value="ECO:0007669"/>
    <property type="project" value="UniProtKB-UniRule"/>
</dbReference>
<feature type="region of interest" description="Sigma-70 factor domain-2" evidence="7">
    <location>
        <begin position="54"/>
        <end position="123"/>
    </location>
</feature>
<dbReference type="GO" id="GO:0006352">
    <property type="term" value="P:DNA-templated transcription initiation"/>
    <property type="evidence" value="ECO:0007669"/>
    <property type="project" value="UniProtKB-UniRule"/>
</dbReference>
<dbReference type="InterPro" id="IPR013324">
    <property type="entry name" value="RNA_pol_sigma_r3/r4-like"/>
</dbReference>
<dbReference type="PATRIC" id="fig|264451.4.peg.2405"/>
<comment type="similarity">
    <text evidence="7">Belongs to the sigma-70 factor family. RpoH subfamily.</text>
</comment>
<evidence type="ECO:0000256" key="3">
    <source>
        <dbReference type="ARBA" id="ARBA00023016"/>
    </source>
</evidence>
<dbReference type="SUPFAM" id="SSF88946">
    <property type="entry name" value="Sigma2 domain of RNA polymerase sigma factors"/>
    <property type="match status" value="1"/>
</dbReference>
<dbReference type="GO" id="GO:0003677">
    <property type="term" value="F:DNA binding"/>
    <property type="evidence" value="ECO:0007669"/>
    <property type="project" value="UniProtKB-UniRule"/>
</dbReference>
<comment type="function">
    <text evidence="7">Sigma factors are initiation factors that promote the attachment of RNA polymerase to specific initiation sites and are then released. This sigma factor is involved in regulation of expression of heat shock genes.</text>
</comment>
<evidence type="ECO:0000259" key="10">
    <source>
        <dbReference type="PROSITE" id="PS00716"/>
    </source>
</evidence>
<comment type="caution">
    <text evidence="11">The sequence shown here is derived from an EMBL/GenBank/DDBJ whole genome shotgun (WGS) entry which is preliminary data.</text>
</comment>
<sequence length="284" mass="32574">MTTSLQPAYALVPGANLEAYVHTVNSIPLLTPEQERELAESLYYEQDLDAARQMVLAHLRFVVHIARSYSGYGLAQADLIQEGNVGLMKAVKRFNPEMGVRLVSFAVHWIKAEIHEFILRNWRIVKVATTKAQRKLFFNLRSQKKRLAWLNNDEVHRVAESLGVEPREVREMESRLTGHDMAFDPAAEADDDSAFQSPANYLEDHRYDPARQLEDSDWTDNSTANLHQALDVLDERSRDILYQRWLAEEKATLHDLAQKYNVSAERIRQLEKSAMNKLKTSIAA</sequence>
<evidence type="ECO:0000256" key="8">
    <source>
        <dbReference type="NCBIfam" id="TIGR02392"/>
    </source>
</evidence>
<dbReference type="InterPro" id="IPR009042">
    <property type="entry name" value="RNA_pol_sigma70_r1_2"/>
</dbReference>
<dbReference type="NCBIfam" id="TIGR02937">
    <property type="entry name" value="sigma70-ECF"/>
    <property type="match status" value="1"/>
</dbReference>
<dbReference type="Pfam" id="PF04545">
    <property type="entry name" value="Sigma70_r4"/>
    <property type="match status" value="1"/>
</dbReference>
<evidence type="ECO:0000256" key="4">
    <source>
        <dbReference type="ARBA" id="ARBA00023082"/>
    </source>
</evidence>
<evidence type="ECO:0000256" key="2">
    <source>
        <dbReference type="ARBA" id="ARBA00023015"/>
    </source>
</evidence>
<evidence type="ECO:0000256" key="7">
    <source>
        <dbReference type="HAMAP-Rule" id="MF_00961"/>
    </source>
</evidence>
<dbReference type="InterPro" id="IPR007630">
    <property type="entry name" value="RNA_pol_sigma70_r4"/>
</dbReference>
<keyword evidence="3 7" id="KW-0346">Stress response</keyword>
<evidence type="ECO:0000256" key="6">
    <source>
        <dbReference type="ARBA" id="ARBA00023163"/>
    </source>
</evidence>
<dbReference type="HAMAP" id="MF_00961">
    <property type="entry name" value="Sigma70_RpoH"/>
    <property type="match status" value="1"/>
</dbReference>
<dbReference type="Proteomes" id="UP000050356">
    <property type="component" value="Unassembled WGS sequence"/>
</dbReference>
<feature type="short sequence motif" description="Interaction with polymerase core subunit RpoC" evidence="7">
    <location>
        <begin position="78"/>
        <end position="81"/>
    </location>
</feature>
<dbReference type="InterPro" id="IPR007627">
    <property type="entry name" value="RNA_pol_sigma70_r2"/>
</dbReference>
<keyword evidence="4 7" id="KW-0731">Sigma factor</keyword>
<dbReference type="PROSITE" id="PS00716">
    <property type="entry name" value="SIGMA70_2"/>
    <property type="match status" value="1"/>
</dbReference>
<dbReference type="Pfam" id="PF04542">
    <property type="entry name" value="Sigma70_r2"/>
    <property type="match status" value="1"/>
</dbReference>
<dbReference type="NCBIfam" id="TIGR02392">
    <property type="entry name" value="rpoH_proteo"/>
    <property type="match status" value="1"/>
</dbReference>
<dbReference type="Gene3D" id="1.20.120.1810">
    <property type="match status" value="1"/>
</dbReference>
<feature type="domain" description="RNA polymerase sigma-70" evidence="10">
    <location>
        <begin position="252"/>
        <end position="278"/>
    </location>
</feature>
<dbReference type="FunFam" id="1.20.120.1810:FF:000001">
    <property type="entry name" value="RNA polymerase sigma factor RpoH"/>
    <property type="match status" value="1"/>
</dbReference>
<gene>
    <name evidence="7" type="primary">rpoH</name>
    <name evidence="11" type="ORF">ALO50_04475</name>
</gene>
<evidence type="ECO:0000313" key="12">
    <source>
        <dbReference type="Proteomes" id="UP000050356"/>
    </source>
</evidence>
<dbReference type="InterPro" id="IPR036388">
    <property type="entry name" value="WH-like_DNA-bd_sf"/>
</dbReference>
<comment type="subunit">
    <text evidence="7">Interacts with the RNA polymerase core enzyme.</text>
</comment>
<dbReference type="InterPro" id="IPR000943">
    <property type="entry name" value="RNA_pol_sigma70"/>
</dbReference>
<dbReference type="GO" id="GO:0005737">
    <property type="term" value="C:cytoplasm"/>
    <property type="evidence" value="ECO:0007669"/>
    <property type="project" value="UniProtKB-SubCell"/>
</dbReference>
<keyword evidence="1 7" id="KW-0963">Cytoplasm</keyword>
<dbReference type="PANTHER" id="PTHR30376">
    <property type="entry name" value="SIGMA FACTOR RPOH HEAT SHOCK RELATED"/>
    <property type="match status" value="1"/>
</dbReference>
<keyword evidence="6 7" id="KW-0804">Transcription</keyword>
<keyword evidence="2 7" id="KW-0805">Transcription regulation</keyword>
<dbReference type="GeneID" id="96221237"/>
<feature type="DNA-binding region" description="H-T-H motif" evidence="7">
    <location>
        <begin position="253"/>
        <end position="272"/>
    </location>
</feature>
<dbReference type="Gene3D" id="1.10.10.10">
    <property type="entry name" value="Winged helix-like DNA-binding domain superfamily/Winged helix DNA-binding domain"/>
    <property type="match status" value="1"/>
</dbReference>
<dbReference type="FunFam" id="1.10.10.10:FF:000285">
    <property type="entry name" value="RNA polymerase sigma factor RpoH"/>
    <property type="match status" value="1"/>
</dbReference>